<comment type="subcellular location">
    <subcellularLocation>
        <location evidence="1">Cytoplasm</location>
    </subcellularLocation>
</comment>
<evidence type="ECO:0000256" key="6">
    <source>
        <dbReference type="ARBA" id="ARBA00022679"/>
    </source>
</evidence>
<evidence type="ECO:0000256" key="3">
    <source>
        <dbReference type="ARBA" id="ARBA00011738"/>
    </source>
</evidence>
<evidence type="ECO:0000313" key="11">
    <source>
        <dbReference type="Proteomes" id="UP000246104"/>
    </source>
</evidence>
<evidence type="ECO:0000259" key="9">
    <source>
        <dbReference type="Pfam" id="PF00156"/>
    </source>
</evidence>
<evidence type="ECO:0000256" key="1">
    <source>
        <dbReference type="ARBA" id="ARBA00004496"/>
    </source>
</evidence>
<keyword evidence="7" id="KW-0660">Purine salvage</keyword>
<keyword evidence="5 10" id="KW-0328">Glycosyltransferase</keyword>
<organism evidence="10 11">
    <name type="scientific">Candidatus Cerribacteria bacterium 'Amazon FNV 2010 28 9'</name>
    <dbReference type="NCBI Taxonomy" id="2081795"/>
    <lineage>
        <taxon>Bacteria</taxon>
        <taxon>Candidatus Cerribacteria</taxon>
    </lineage>
</organism>
<dbReference type="GO" id="GO:0003999">
    <property type="term" value="F:adenine phosphoribosyltransferase activity"/>
    <property type="evidence" value="ECO:0007669"/>
    <property type="project" value="TreeGrafter"/>
</dbReference>
<dbReference type="PANTHER" id="PTHR11776">
    <property type="entry name" value="ADENINE PHOSPHORIBOSYLTRANSFERASE"/>
    <property type="match status" value="1"/>
</dbReference>
<evidence type="ECO:0000256" key="7">
    <source>
        <dbReference type="ARBA" id="ARBA00022726"/>
    </source>
</evidence>
<sequence length="196" mass="21981">MNKEKMSIKEKTKKKLVCYDTFMNFKEYLRPGKGATDITPLLRDGKAFHALIEAMIARSPKDIDLVACTEGRGFILGSAIAYCLHVGIVPLRYPGKLKNATYSKTYIDYSQKEKTLEIHQDAITKKQKVLIVDDWVETGATVKACIYLVEQCGGIVSGILTFIDDTSEATKQELSMYGYSFIEHADHNDAFQVPVN</sequence>
<name>A0A317JQE5_9BACT</name>
<dbReference type="PANTHER" id="PTHR11776:SF7">
    <property type="entry name" value="PHOSPHORIBOSYLTRANSFERASE DOMAIN-CONTAINING PROTEIN"/>
    <property type="match status" value="1"/>
</dbReference>
<comment type="similarity">
    <text evidence="2">Belongs to the purine/pyrimidine phosphoribosyltransferase family.</text>
</comment>
<keyword evidence="6 10" id="KW-0808">Transferase</keyword>
<reference evidence="10 11" key="1">
    <citation type="submission" date="2018-02" db="EMBL/GenBank/DDBJ databases">
        <title>Genomic Reconstructions from Amazon Rainforest and Pasture Soil Reveal Novel Insights into the Physiology of Candidate Phyla in Tropical Sites.</title>
        <authorList>
            <person name="Kroeger M.E."/>
            <person name="Delmont T."/>
            <person name="Eren A.M."/>
            <person name="Guo J."/>
            <person name="Meyer K.M."/>
            <person name="Khan K."/>
            <person name="Rodrigues J.L.M."/>
            <person name="Bohannan B.J.M."/>
            <person name="Tringe S."/>
            <person name="Borges C.D."/>
            <person name="Tiedje J."/>
            <person name="Tsai S.M."/>
            <person name="Nusslein K."/>
        </authorList>
    </citation>
    <scope>NUCLEOTIDE SEQUENCE [LARGE SCALE GENOMIC DNA]</scope>
    <source>
        <strain evidence="10">Amazon FNV 2010 28 9</strain>
    </source>
</reference>
<dbReference type="GO" id="GO:0005737">
    <property type="term" value="C:cytoplasm"/>
    <property type="evidence" value="ECO:0007669"/>
    <property type="project" value="UniProtKB-SubCell"/>
</dbReference>
<dbReference type="EMBL" id="PSRQ01000008">
    <property type="protein sequence ID" value="PWU24192.1"/>
    <property type="molecule type" value="Genomic_DNA"/>
</dbReference>
<dbReference type="AlphaFoldDB" id="A0A317JQE5"/>
<comment type="subunit">
    <text evidence="3">Homodimer.</text>
</comment>
<dbReference type="InterPro" id="IPR000836">
    <property type="entry name" value="PRTase_dom"/>
</dbReference>
<accession>A0A317JQE5</accession>
<dbReference type="Pfam" id="PF00156">
    <property type="entry name" value="Pribosyltran"/>
    <property type="match status" value="1"/>
</dbReference>
<comment type="caution">
    <text evidence="10">The sequence shown here is derived from an EMBL/GenBank/DDBJ whole genome shotgun (WGS) entry which is preliminary data.</text>
</comment>
<dbReference type="GO" id="GO:0006166">
    <property type="term" value="P:purine ribonucleoside salvage"/>
    <property type="evidence" value="ECO:0007669"/>
    <property type="project" value="UniProtKB-KW"/>
</dbReference>
<dbReference type="NCBIfam" id="NF002636">
    <property type="entry name" value="PRK02304.1-5"/>
    <property type="match status" value="1"/>
</dbReference>
<gene>
    <name evidence="10" type="ORF">C5B42_00420</name>
</gene>
<proteinExistence type="inferred from homology"/>
<dbReference type="InterPro" id="IPR050120">
    <property type="entry name" value="Adenine_PRTase"/>
</dbReference>
<evidence type="ECO:0000256" key="2">
    <source>
        <dbReference type="ARBA" id="ARBA00008391"/>
    </source>
</evidence>
<dbReference type="InterPro" id="IPR029057">
    <property type="entry name" value="PRTase-like"/>
</dbReference>
<evidence type="ECO:0000313" key="10">
    <source>
        <dbReference type="EMBL" id="PWU24192.1"/>
    </source>
</evidence>
<dbReference type="Proteomes" id="UP000246104">
    <property type="component" value="Unassembled WGS sequence"/>
</dbReference>
<feature type="domain" description="Phosphoribosyltransferase" evidence="9">
    <location>
        <begin position="46"/>
        <end position="180"/>
    </location>
</feature>
<comment type="pathway">
    <text evidence="8">Purine metabolism.</text>
</comment>
<dbReference type="Gene3D" id="3.40.50.2020">
    <property type="match status" value="1"/>
</dbReference>
<dbReference type="CDD" id="cd06223">
    <property type="entry name" value="PRTases_typeI"/>
    <property type="match status" value="1"/>
</dbReference>
<protein>
    <submittedName>
        <fullName evidence="10">Adenine phosphoribosyltransferase</fullName>
    </submittedName>
</protein>
<evidence type="ECO:0000256" key="8">
    <source>
        <dbReference type="ARBA" id="ARBA00025704"/>
    </source>
</evidence>
<evidence type="ECO:0000256" key="5">
    <source>
        <dbReference type="ARBA" id="ARBA00022676"/>
    </source>
</evidence>
<dbReference type="SUPFAM" id="SSF53271">
    <property type="entry name" value="PRTase-like"/>
    <property type="match status" value="1"/>
</dbReference>
<keyword evidence="4" id="KW-0963">Cytoplasm</keyword>
<evidence type="ECO:0000256" key="4">
    <source>
        <dbReference type="ARBA" id="ARBA00022490"/>
    </source>
</evidence>